<comment type="caution">
    <text evidence="1">The sequence shown here is derived from an EMBL/GenBank/DDBJ whole genome shotgun (WGS) entry which is preliminary data.</text>
</comment>
<gene>
    <name evidence="1" type="ORF">EVAR_79968_1</name>
</gene>
<dbReference type="EMBL" id="BGZK01001050">
    <property type="protein sequence ID" value="GBP69733.1"/>
    <property type="molecule type" value="Genomic_DNA"/>
</dbReference>
<protein>
    <submittedName>
        <fullName evidence="1">Uncharacterized protein</fullName>
    </submittedName>
</protein>
<reference evidence="1 2" key="1">
    <citation type="journal article" date="2019" name="Commun. Biol.">
        <title>The bagworm genome reveals a unique fibroin gene that provides high tensile strength.</title>
        <authorList>
            <person name="Kono N."/>
            <person name="Nakamura H."/>
            <person name="Ohtoshi R."/>
            <person name="Tomita M."/>
            <person name="Numata K."/>
            <person name="Arakawa K."/>
        </authorList>
    </citation>
    <scope>NUCLEOTIDE SEQUENCE [LARGE SCALE GENOMIC DNA]</scope>
</reference>
<keyword evidence="2" id="KW-1185">Reference proteome</keyword>
<dbReference type="AlphaFoldDB" id="A0A4C1Y317"/>
<evidence type="ECO:0000313" key="1">
    <source>
        <dbReference type="EMBL" id="GBP69733.1"/>
    </source>
</evidence>
<dbReference type="Proteomes" id="UP000299102">
    <property type="component" value="Unassembled WGS sequence"/>
</dbReference>
<accession>A0A4C1Y317</accession>
<name>A0A4C1Y317_EUMVA</name>
<organism evidence="1 2">
    <name type="scientific">Eumeta variegata</name>
    <name type="common">Bagworm moth</name>
    <name type="synonym">Eumeta japonica</name>
    <dbReference type="NCBI Taxonomy" id="151549"/>
    <lineage>
        <taxon>Eukaryota</taxon>
        <taxon>Metazoa</taxon>
        <taxon>Ecdysozoa</taxon>
        <taxon>Arthropoda</taxon>
        <taxon>Hexapoda</taxon>
        <taxon>Insecta</taxon>
        <taxon>Pterygota</taxon>
        <taxon>Neoptera</taxon>
        <taxon>Endopterygota</taxon>
        <taxon>Lepidoptera</taxon>
        <taxon>Glossata</taxon>
        <taxon>Ditrysia</taxon>
        <taxon>Tineoidea</taxon>
        <taxon>Psychidae</taxon>
        <taxon>Oiketicinae</taxon>
        <taxon>Eumeta</taxon>
    </lineage>
</organism>
<evidence type="ECO:0000313" key="2">
    <source>
        <dbReference type="Proteomes" id="UP000299102"/>
    </source>
</evidence>
<sequence length="124" mass="14057">MLRGSPRKILIPFYKRPKRPPLALPFRISMGGGDHVHFGGSHVRLPGYSYLYLKGNDAVPMTCNSDVFAFKIAYPARAQPAERARVTCDDGKNTLPQPVTRGIFRVIQKVSFDDERLENKRRTL</sequence>
<proteinExistence type="predicted"/>